<feature type="region of interest" description="Disordered" evidence="1">
    <location>
        <begin position="25"/>
        <end position="88"/>
    </location>
</feature>
<dbReference type="EMBL" id="BLIR01000001">
    <property type="protein sequence ID" value="GFE38403.1"/>
    <property type="molecule type" value="Genomic_DNA"/>
</dbReference>
<keyword evidence="3" id="KW-1185">Reference proteome</keyword>
<organism evidence="2 3">
    <name type="scientific">Streptomyces tubercidicus</name>
    <dbReference type="NCBI Taxonomy" id="47759"/>
    <lineage>
        <taxon>Bacteria</taxon>
        <taxon>Bacillati</taxon>
        <taxon>Actinomycetota</taxon>
        <taxon>Actinomycetes</taxon>
        <taxon>Kitasatosporales</taxon>
        <taxon>Streptomycetaceae</taxon>
        <taxon>Streptomyces</taxon>
    </lineage>
</organism>
<gene>
    <name evidence="2" type="ORF">Stube_30760</name>
</gene>
<proteinExistence type="predicted"/>
<protein>
    <submittedName>
        <fullName evidence="2">Uncharacterized protein</fullName>
    </submittedName>
</protein>
<evidence type="ECO:0000313" key="3">
    <source>
        <dbReference type="Proteomes" id="UP000431826"/>
    </source>
</evidence>
<dbReference type="Proteomes" id="UP000431826">
    <property type="component" value="Unassembled WGS sequence"/>
</dbReference>
<evidence type="ECO:0000256" key="1">
    <source>
        <dbReference type="SAM" id="MobiDB-lite"/>
    </source>
</evidence>
<evidence type="ECO:0000313" key="2">
    <source>
        <dbReference type="EMBL" id="GFE38403.1"/>
    </source>
</evidence>
<comment type="caution">
    <text evidence="2">The sequence shown here is derived from an EMBL/GenBank/DDBJ whole genome shotgun (WGS) entry which is preliminary data.</text>
</comment>
<accession>A0A640UQU0</accession>
<name>A0A640UQU0_9ACTN</name>
<reference evidence="2 3" key="1">
    <citation type="submission" date="2019-12" db="EMBL/GenBank/DDBJ databases">
        <title>Whole genome shotgun sequence of Streptomyces tubercidicus NBRC 13090.</title>
        <authorList>
            <person name="Ichikawa N."/>
            <person name="Kimura A."/>
            <person name="Kitahashi Y."/>
            <person name="Komaki H."/>
            <person name="Tamura T."/>
        </authorList>
    </citation>
    <scope>NUCLEOTIDE SEQUENCE [LARGE SCALE GENOMIC DNA]</scope>
    <source>
        <strain evidence="2 3">NBRC 13090</strain>
    </source>
</reference>
<dbReference type="AlphaFoldDB" id="A0A640UQU0"/>
<sequence>MRGAYRLRLPGHGAAGWTGRRIHHAEDAADTGVPKPSGSVVNPGMSGGGDDVRLRGLRRPLRAVPESLADARRQLRPPGSRREVPPHH</sequence>